<dbReference type="PANTHER" id="PTHR43464">
    <property type="entry name" value="METHYLTRANSFERASE"/>
    <property type="match status" value="1"/>
</dbReference>
<evidence type="ECO:0000313" key="6">
    <source>
        <dbReference type="Proteomes" id="UP001595847"/>
    </source>
</evidence>
<dbReference type="GO" id="GO:0061542">
    <property type="term" value="F:3-demethylubiquinol 3-O-methyltransferase activity"/>
    <property type="evidence" value="ECO:0007669"/>
    <property type="project" value="UniProtKB-EC"/>
</dbReference>
<evidence type="ECO:0000256" key="1">
    <source>
        <dbReference type="ARBA" id="ARBA00022603"/>
    </source>
</evidence>
<dbReference type="PANTHER" id="PTHR43464:SF19">
    <property type="entry name" value="UBIQUINONE BIOSYNTHESIS O-METHYLTRANSFERASE, MITOCHONDRIAL"/>
    <property type="match status" value="1"/>
</dbReference>
<dbReference type="Proteomes" id="UP001595847">
    <property type="component" value="Unassembled WGS sequence"/>
</dbReference>
<evidence type="ECO:0000256" key="2">
    <source>
        <dbReference type="ARBA" id="ARBA00022679"/>
    </source>
</evidence>
<evidence type="ECO:0000259" key="4">
    <source>
        <dbReference type="Pfam" id="PF13649"/>
    </source>
</evidence>
<dbReference type="InterPro" id="IPR029063">
    <property type="entry name" value="SAM-dependent_MTases_sf"/>
</dbReference>
<dbReference type="RefSeq" id="WP_378529611.1">
    <property type="nucleotide sequence ID" value="NZ_JBHSBH010000003.1"/>
</dbReference>
<dbReference type="InterPro" id="IPR041698">
    <property type="entry name" value="Methyltransf_25"/>
</dbReference>
<keyword evidence="3" id="KW-0949">S-adenosyl-L-methionine</keyword>
<dbReference type="EC" id="2.1.1.222" evidence="5"/>
<keyword evidence="6" id="KW-1185">Reference proteome</keyword>
<dbReference type="GO" id="GO:0102208">
    <property type="term" value="F:2-polyprenyl-6-hydroxyphenol methylase activity"/>
    <property type="evidence" value="ECO:0007669"/>
    <property type="project" value="UniProtKB-EC"/>
</dbReference>
<sequence>MSATPPGGPTPAGPPPTMAEVYGKAYLLVEADGERPGRTRLVYEMESGATYSEDAAEYFAGPEGWFPPDVIACREAAGRVLDIGCGPGRHALAIAAAGHEVVGLDVSADAVAVARRRGVDARLGSLLDPPGGIGTFDTLLLLGASLALLTTYPRLRAGLAALAAVANPGARLLASDVAVDTAQEPSRLRVCIERDGRRSGWSAWSGGEPYMGPEDLAGAVGGTAWRVEDIVYPQEEARGGYLARLRLTADPAAPEGGPSHHGGTT</sequence>
<reference evidence="6" key="1">
    <citation type="journal article" date="2019" name="Int. J. Syst. Evol. Microbiol.">
        <title>The Global Catalogue of Microorganisms (GCM) 10K type strain sequencing project: providing services to taxonomists for standard genome sequencing and annotation.</title>
        <authorList>
            <consortium name="The Broad Institute Genomics Platform"/>
            <consortium name="The Broad Institute Genome Sequencing Center for Infectious Disease"/>
            <person name="Wu L."/>
            <person name="Ma J."/>
        </authorList>
    </citation>
    <scope>NUCLEOTIDE SEQUENCE [LARGE SCALE GENOMIC DNA]</scope>
    <source>
        <strain evidence="6">TBRC 1826</strain>
    </source>
</reference>
<accession>A0ABV8FF59</accession>
<evidence type="ECO:0000256" key="3">
    <source>
        <dbReference type="ARBA" id="ARBA00022691"/>
    </source>
</evidence>
<keyword evidence="2 5" id="KW-0808">Transferase</keyword>
<dbReference type="GO" id="GO:0032259">
    <property type="term" value="P:methylation"/>
    <property type="evidence" value="ECO:0007669"/>
    <property type="project" value="UniProtKB-KW"/>
</dbReference>
<dbReference type="EMBL" id="JBHSBH010000003">
    <property type="protein sequence ID" value="MFC3994761.1"/>
    <property type="molecule type" value="Genomic_DNA"/>
</dbReference>
<dbReference type="EC" id="2.1.1.64" evidence="5"/>
<organism evidence="5 6">
    <name type="scientific">Nocardiopsis sediminis</name>
    <dbReference type="NCBI Taxonomy" id="1778267"/>
    <lineage>
        <taxon>Bacteria</taxon>
        <taxon>Bacillati</taxon>
        <taxon>Actinomycetota</taxon>
        <taxon>Actinomycetes</taxon>
        <taxon>Streptosporangiales</taxon>
        <taxon>Nocardiopsidaceae</taxon>
        <taxon>Nocardiopsis</taxon>
    </lineage>
</organism>
<gene>
    <name evidence="5" type="ORF">ACFOVU_02465</name>
</gene>
<feature type="domain" description="Methyltransferase" evidence="4">
    <location>
        <begin position="80"/>
        <end position="169"/>
    </location>
</feature>
<dbReference type="Gene3D" id="3.40.50.150">
    <property type="entry name" value="Vaccinia Virus protein VP39"/>
    <property type="match status" value="1"/>
</dbReference>
<dbReference type="SUPFAM" id="SSF53335">
    <property type="entry name" value="S-adenosyl-L-methionine-dependent methyltransferases"/>
    <property type="match status" value="1"/>
</dbReference>
<protein>
    <submittedName>
        <fullName evidence="5">Class I SAM-dependent methyltransferase</fullName>
        <ecNumber evidence="5">2.1.1.222</ecNumber>
        <ecNumber evidence="5">2.1.1.64</ecNumber>
    </submittedName>
</protein>
<dbReference type="Pfam" id="PF13649">
    <property type="entry name" value="Methyltransf_25"/>
    <property type="match status" value="1"/>
</dbReference>
<proteinExistence type="predicted"/>
<keyword evidence="1 5" id="KW-0489">Methyltransferase</keyword>
<evidence type="ECO:0000313" key="5">
    <source>
        <dbReference type="EMBL" id="MFC3994761.1"/>
    </source>
</evidence>
<dbReference type="CDD" id="cd02440">
    <property type="entry name" value="AdoMet_MTases"/>
    <property type="match status" value="1"/>
</dbReference>
<comment type="caution">
    <text evidence="5">The sequence shown here is derived from an EMBL/GenBank/DDBJ whole genome shotgun (WGS) entry which is preliminary data.</text>
</comment>
<name>A0ABV8FF59_9ACTN</name>